<accession>A0AAV7N9V3</accession>
<sequence length="113" mass="11927">MGAAVPSEPMACVTVSSHRLAFRQILESCAAEDPTAPKTATTTTTLGQIWKRGTAVRTAADILTTDRRPSDALKVGGAPCGRGSECLLTTPTNDGQFPHPPPGLPQKLWVPFE</sequence>
<protein>
    <submittedName>
        <fullName evidence="2">Uncharacterized protein</fullName>
    </submittedName>
</protein>
<keyword evidence="3" id="KW-1185">Reference proteome</keyword>
<evidence type="ECO:0000313" key="3">
    <source>
        <dbReference type="Proteomes" id="UP001066276"/>
    </source>
</evidence>
<dbReference type="EMBL" id="JANPWB010000013">
    <property type="protein sequence ID" value="KAJ1109963.1"/>
    <property type="molecule type" value="Genomic_DNA"/>
</dbReference>
<dbReference type="Proteomes" id="UP001066276">
    <property type="component" value="Chromosome 9"/>
</dbReference>
<gene>
    <name evidence="2" type="ORF">NDU88_007320</name>
</gene>
<evidence type="ECO:0000313" key="2">
    <source>
        <dbReference type="EMBL" id="KAJ1109963.1"/>
    </source>
</evidence>
<proteinExistence type="predicted"/>
<organism evidence="2 3">
    <name type="scientific">Pleurodeles waltl</name>
    <name type="common">Iberian ribbed newt</name>
    <dbReference type="NCBI Taxonomy" id="8319"/>
    <lineage>
        <taxon>Eukaryota</taxon>
        <taxon>Metazoa</taxon>
        <taxon>Chordata</taxon>
        <taxon>Craniata</taxon>
        <taxon>Vertebrata</taxon>
        <taxon>Euteleostomi</taxon>
        <taxon>Amphibia</taxon>
        <taxon>Batrachia</taxon>
        <taxon>Caudata</taxon>
        <taxon>Salamandroidea</taxon>
        <taxon>Salamandridae</taxon>
        <taxon>Pleurodelinae</taxon>
        <taxon>Pleurodeles</taxon>
    </lineage>
</organism>
<comment type="caution">
    <text evidence="2">The sequence shown here is derived from an EMBL/GenBank/DDBJ whole genome shotgun (WGS) entry which is preliminary data.</text>
</comment>
<dbReference type="AlphaFoldDB" id="A0AAV7N9V3"/>
<evidence type="ECO:0000256" key="1">
    <source>
        <dbReference type="SAM" id="MobiDB-lite"/>
    </source>
</evidence>
<reference evidence="2" key="1">
    <citation type="journal article" date="2022" name="bioRxiv">
        <title>Sequencing and chromosome-scale assembly of the giantPleurodeles waltlgenome.</title>
        <authorList>
            <person name="Brown T."/>
            <person name="Elewa A."/>
            <person name="Iarovenko S."/>
            <person name="Subramanian E."/>
            <person name="Araus A.J."/>
            <person name="Petzold A."/>
            <person name="Susuki M."/>
            <person name="Suzuki K.-i.T."/>
            <person name="Hayashi T."/>
            <person name="Toyoda A."/>
            <person name="Oliveira C."/>
            <person name="Osipova E."/>
            <person name="Leigh N.D."/>
            <person name="Simon A."/>
            <person name="Yun M.H."/>
        </authorList>
    </citation>
    <scope>NUCLEOTIDE SEQUENCE</scope>
    <source>
        <strain evidence="2">20211129_DDA</strain>
        <tissue evidence="2">Liver</tissue>
    </source>
</reference>
<feature type="region of interest" description="Disordered" evidence="1">
    <location>
        <begin position="86"/>
        <end position="113"/>
    </location>
</feature>
<name>A0AAV7N9V3_PLEWA</name>